<evidence type="ECO:0000256" key="6">
    <source>
        <dbReference type="ARBA" id="ARBA00023316"/>
    </source>
</evidence>
<protein>
    <submittedName>
        <fullName evidence="12">D-alanyl-D-alanine carboxypeptidase</fullName>
    </submittedName>
</protein>
<dbReference type="PANTHER" id="PTHR21581:SF6">
    <property type="entry name" value="TRAFFICKING PROTEIN PARTICLE COMPLEX SUBUNIT 12"/>
    <property type="match status" value="1"/>
</dbReference>
<keyword evidence="12" id="KW-0121">Carboxypeptidase</keyword>
<name>A0A5M6IL36_9PROT</name>
<dbReference type="PRINTS" id="PR00725">
    <property type="entry name" value="DADACBPTASE1"/>
</dbReference>
<evidence type="ECO:0000256" key="8">
    <source>
        <dbReference type="PIRSR" id="PIRSR618044-2"/>
    </source>
</evidence>
<feature type="active site" evidence="7">
    <location>
        <position position="116"/>
    </location>
</feature>
<proteinExistence type="inferred from homology"/>
<feature type="domain" description="Peptidase S11 D-alanyl-D-alanine carboxypeptidase A N-terminal" evidence="11">
    <location>
        <begin position="28"/>
        <end position="249"/>
    </location>
</feature>
<feature type="active site" description="Acyl-ester intermediate" evidence="7">
    <location>
        <position position="56"/>
    </location>
</feature>
<evidence type="ECO:0000313" key="13">
    <source>
        <dbReference type="Proteomes" id="UP000325255"/>
    </source>
</evidence>
<sequence length="386" mass="41281">MRRYRMRGPVWTALILALVLAWPATARASPSFIVIDADSGDTLLARDAWQLRHPASLTKVMTLYLTFEAMQAGRLTPGRVVPVSPRAAAMEPTRLNLRPGMRVTVEDCVLGMVTRSANDAAAAMGELLGGSESAFAARMTQRARALGMRDTVFRNASGLPDPAQVTTAADMALLARHILIRFPDRYRYFATTSFRFRGETVFSHNRLLASYPGADGLKTGYTRASGFNVVTSAQRGGVRLIGVVLGADTAAGRDELMAELLDAGFARMQMDRPAPVPPLIASARAATSPVAARAVPVLATPAPPAGDTRFRVRLGAFSSRSYALDLAQRAARPVNGTVRVEPVAARGQTLWRAEVGTLSLAGATRLCPPAQRQGGTCLILDGKARL</sequence>
<dbReference type="OrthoDB" id="9795979at2"/>
<evidence type="ECO:0000259" key="11">
    <source>
        <dbReference type="Pfam" id="PF00768"/>
    </source>
</evidence>
<dbReference type="Pfam" id="PF00768">
    <property type="entry name" value="Peptidase_S11"/>
    <property type="match status" value="1"/>
</dbReference>
<keyword evidence="2 10" id="KW-0732">Signal</keyword>
<evidence type="ECO:0000256" key="9">
    <source>
        <dbReference type="RuleBase" id="RU004016"/>
    </source>
</evidence>
<dbReference type="EMBL" id="VWPK01000063">
    <property type="protein sequence ID" value="KAA5608981.1"/>
    <property type="molecule type" value="Genomic_DNA"/>
</dbReference>
<gene>
    <name evidence="12" type="ORF">F1189_26600</name>
</gene>
<comment type="similarity">
    <text evidence="1 9">Belongs to the peptidase S11 family.</text>
</comment>
<dbReference type="SUPFAM" id="SSF56601">
    <property type="entry name" value="beta-lactamase/transpeptidase-like"/>
    <property type="match status" value="1"/>
</dbReference>
<dbReference type="GO" id="GO:0071555">
    <property type="term" value="P:cell wall organization"/>
    <property type="evidence" value="ECO:0007669"/>
    <property type="project" value="UniProtKB-KW"/>
</dbReference>
<keyword evidence="12" id="KW-0645">Protease</keyword>
<dbReference type="GO" id="GO:0008360">
    <property type="term" value="P:regulation of cell shape"/>
    <property type="evidence" value="ECO:0007669"/>
    <property type="project" value="UniProtKB-KW"/>
</dbReference>
<evidence type="ECO:0000256" key="4">
    <source>
        <dbReference type="ARBA" id="ARBA00022960"/>
    </source>
</evidence>
<dbReference type="GO" id="GO:0009252">
    <property type="term" value="P:peptidoglycan biosynthetic process"/>
    <property type="evidence" value="ECO:0007669"/>
    <property type="project" value="UniProtKB-KW"/>
</dbReference>
<keyword evidence="3" id="KW-0378">Hydrolase</keyword>
<keyword evidence="5" id="KW-0573">Peptidoglycan synthesis</keyword>
<dbReference type="InterPro" id="IPR012338">
    <property type="entry name" value="Beta-lactam/transpept-like"/>
</dbReference>
<dbReference type="PANTHER" id="PTHR21581">
    <property type="entry name" value="D-ALANYL-D-ALANINE CARBOXYPEPTIDASE"/>
    <property type="match status" value="1"/>
</dbReference>
<dbReference type="GO" id="GO:0006508">
    <property type="term" value="P:proteolysis"/>
    <property type="evidence" value="ECO:0007669"/>
    <property type="project" value="InterPro"/>
</dbReference>
<feature type="chain" id="PRO_5024450964" evidence="10">
    <location>
        <begin position="29"/>
        <end position="386"/>
    </location>
</feature>
<dbReference type="Gene3D" id="3.40.710.10">
    <property type="entry name" value="DD-peptidase/beta-lactamase superfamily"/>
    <property type="match status" value="1"/>
</dbReference>
<feature type="binding site" evidence="8">
    <location>
        <position position="218"/>
    </location>
    <ligand>
        <name>substrate</name>
    </ligand>
</feature>
<evidence type="ECO:0000256" key="5">
    <source>
        <dbReference type="ARBA" id="ARBA00022984"/>
    </source>
</evidence>
<evidence type="ECO:0000256" key="10">
    <source>
        <dbReference type="SAM" id="SignalP"/>
    </source>
</evidence>
<dbReference type="InterPro" id="IPR018044">
    <property type="entry name" value="Peptidase_S11"/>
</dbReference>
<dbReference type="AlphaFoldDB" id="A0A5M6IL36"/>
<feature type="signal peptide" evidence="10">
    <location>
        <begin position="1"/>
        <end position="28"/>
    </location>
</feature>
<dbReference type="GO" id="GO:0009002">
    <property type="term" value="F:serine-type D-Ala-D-Ala carboxypeptidase activity"/>
    <property type="evidence" value="ECO:0007669"/>
    <property type="project" value="InterPro"/>
</dbReference>
<comment type="caution">
    <text evidence="12">The sequence shown here is derived from an EMBL/GenBank/DDBJ whole genome shotgun (WGS) entry which is preliminary data.</text>
</comment>
<organism evidence="12 13">
    <name type="scientific">Rhodovastum atsumiense</name>
    <dbReference type="NCBI Taxonomy" id="504468"/>
    <lineage>
        <taxon>Bacteria</taxon>
        <taxon>Pseudomonadati</taxon>
        <taxon>Pseudomonadota</taxon>
        <taxon>Alphaproteobacteria</taxon>
        <taxon>Acetobacterales</taxon>
        <taxon>Acetobacteraceae</taxon>
        <taxon>Rhodovastum</taxon>
    </lineage>
</organism>
<evidence type="ECO:0000313" key="12">
    <source>
        <dbReference type="EMBL" id="KAA5608981.1"/>
    </source>
</evidence>
<dbReference type="Proteomes" id="UP000325255">
    <property type="component" value="Unassembled WGS sequence"/>
</dbReference>
<evidence type="ECO:0000256" key="1">
    <source>
        <dbReference type="ARBA" id="ARBA00007164"/>
    </source>
</evidence>
<dbReference type="InterPro" id="IPR001967">
    <property type="entry name" value="Peptidase_S11_N"/>
</dbReference>
<evidence type="ECO:0000256" key="7">
    <source>
        <dbReference type="PIRSR" id="PIRSR618044-1"/>
    </source>
</evidence>
<keyword evidence="6" id="KW-0961">Cell wall biogenesis/degradation</keyword>
<evidence type="ECO:0000256" key="2">
    <source>
        <dbReference type="ARBA" id="ARBA00022729"/>
    </source>
</evidence>
<accession>A0A5M6IL36</accession>
<feature type="active site" description="Proton acceptor" evidence="7">
    <location>
        <position position="59"/>
    </location>
</feature>
<evidence type="ECO:0000256" key="3">
    <source>
        <dbReference type="ARBA" id="ARBA00022801"/>
    </source>
</evidence>
<keyword evidence="13" id="KW-1185">Reference proteome</keyword>
<keyword evidence="4" id="KW-0133">Cell shape</keyword>
<reference evidence="12 13" key="1">
    <citation type="submission" date="2019-09" db="EMBL/GenBank/DDBJ databases">
        <title>Genome sequence of Rhodovastum atsumiense, a diverse member of the Acetobacteraceae family of non-sulfur purple photosynthetic bacteria.</title>
        <authorList>
            <person name="Meyer T."/>
            <person name="Kyndt J."/>
        </authorList>
    </citation>
    <scope>NUCLEOTIDE SEQUENCE [LARGE SCALE GENOMIC DNA]</scope>
    <source>
        <strain evidence="12 13">DSM 21279</strain>
    </source>
</reference>